<dbReference type="Proteomes" id="UP000187046">
    <property type="component" value="Unassembled WGS sequence"/>
</dbReference>
<feature type="transmembrane region" description="Helical" evidence="1">
    <location>
        <begin position="79"/>
        <end position="99"/>
    </location>
</feature>
<evidence type="ECO:0000313" key="2">
    <source>
        <dbReference type="EMBL" id="OMI25710.1"/>
    </source>
</evidence>
<keyword evidence="1" id="KW-0472">Membrane</keyword>
<evidence type="ECO:0000313" key="3">
    <source>
        <dbReference type="Proteomes" id="UP000187046"/>
    </source>
</evidence>
<name>A0ABX3I193_9BACI</name>
<gene>
    <name evidence="2" type="ORF">BTA31_17750</name>
</gene>
<evidence type="ECO:0000256" key="1">
    <source>
        <dbReference type="SAM" id="Phobius"/>
    </source>
</evidence>
<feature type="transmembrane region" description="Helical" evidence="1">
    <location>
        <begin position="105"/>
        <end position="123"/>
    </location>
</feature>
<reference evidence="2 3" key="1">
    <citation type="submission" date="2016-12" db="EMBL/GenBank/DDBJ databases">
        <title>Bacillus phylogenomics.</title>
        <authorList>
            <person name="Dunlap C."/>
        </authorList>
    </citation>
    <scope>NUCLEOTIDE SEQUENCE [LARGE SCALE GENOMIC DNA]</scope>
    <source>
        <strain evidence="2 3">NRRL B-41327</strain>
    </source>
</reference>
<keyword evidence="1" id="KW-1133">Transmembrane helix</keyword>
<keyword evidence="3" id="KW-1185">Reference proteome</keyword>
<dbReference type="EMBL" id="MRBL01000020">
    <property type="protein sequence ID" value="OMI25710.1"/>
    <property type="molecule type" value="Genomic_DNA"/>
</dbReference>
<protein>
    <submittedName>
        <fullName evidence="2">Uncharacterized protein</fullName>
    </submittedName>
</protein>
<comment type="caution">
    <text evidence="2">The sequence shown here is derived from an EMBL/GenBank/DDBJ whole genome shotgun (WGS) entry which is preliminary data.</text>
</comment>
<sequence length="154" mass="17950">MPFWKKNNFYIKEAKNLEEILLEWSNKELAFYISDYFGYWSSKNKKAEMKRIRGLDLDTVILAIARLKNIEEYTDNSKIIPGLATVTTFFAPSLIQYFAYGKLTYFSVIVGFIISLVTLYVFSVKVDFGRTYRANAVQFRSLLEQVKSEMEKAS</sequence>
<accession>A0ABX3I193</accession>
<keyword evidence="1" id="KW-0812">Transmembrane</keyword>
<proteinExistence type="predicted"/>
<organism evidence="2 3">
    <name type="scientific">Bacillus haynesii</name>
    <dbReference type="NCBI Taxonomy" id="1925021"/>
    <lineage>
        <taxon>Bacteria</taxon>
        <taxon>Bacillati</taxon>
        <taxon>Bacillota</taxon>
        <taxon>Bacilli</taxon>
        <taxon>Bacillales</taxon>
        <taxon>Bacillaceae</taxon>
        <taxon>Bacillus</taxon>
    </lineage>
</organism>